<evidence type="ECO:0000256" key="7">
    <source>
        <dbReference type="ARBA" id="ARBA00023270"/>
    </source>
</evidence>
<comment type="PTM">
    <text evidence="9">Is synthesized initially as an inactive proenzyme, which is activated by self-cleavage at a specific serine bond to produce a beta-subunit with a hydroxyl group at its C-terminus and an alpha-subunit with a pyruvoyl group at its N-terminus.</text>
</comment>
<dbReference type="Proteomes" id="UP000621898">
    <property type="component" value="Unassembled WGS sequence"/>
</dbReference>
<feature type="binding site" evidence="9">
    <location>
        <begin position="82"/>
        <end position="84"/>
    </location>
    <ligand>
        <name>substrate</name>
    </ligand>
</feature>
<comment type="function">
    <text evidence="9">Catalyzes the pyruvoyl-dependent decarboxylation of aspartate to produce beta-alanine.</text>
</comment>
<comment type="subunit">
    <text evidence="9">Heterooctamer of four alpha and four beta subunits.</text>
</comment>
<dbReference type="NCBIfam" id="TIGR00223">
    <property type="entry name" value="panD"/>
    <property type="match status" value="1"/>
</dbReference>
<dbReference type="Pfam" id="PF02261">
    <property type="entry name" value="Asp_decarbox"/>
    <property type="match status" value="1"/>
</dbReference>
<dbReference type="PANTHER" id="PTHR21012">
    <property type="entry name" value="ASPARTATE 1-DECARBOXYLASE"/>
    <property type="match status" value="1"/>
</dbReference>
<dbReference type="PIRSF" id="PIRSF006246">
    <property type="entry name" value="Asp_decarbox"/>
    <property type="match status" value="1"/>
</dbReference>
<name>A0ABQ2ZIU7_9GAMM</name>
<comment type="similarity">
    <text evidence="9">Belongs to the PanD family.</text>
</comment>
<evidence type="ECO:0000256" key="4">
    <source>
        <dbReference type="ARBA" id="ARBA00022813"/>
    </source>
</evidence>
<comment type="catalytic activity">
    <reaction evidence="9">
        <text>L-aspartate + H(+) = beta-alanine + CO2</text>
        <dbReference type="Rhea" id="RHEA:19497"/>
        <dbReference type="ChEBI" id="CHEBI:15378"/>
        <dbReference type="ChEBI" id="CHEBI:16526"/>
        <dbReference type="ChEBI" id="CHEBI:29991"/>
        <dbReference type="ChEBI" id="CHEBI:57966"/>
        <dbReference type="EC" id="4.1.1.11"/>
    </reaction>
</comment>
<comment type="pathway">
    <text evidence="9">Cofactor biosynthesis; (R)-pantothenate biosynthesis; beta-alanine from L-aspartate: step 1/1.</text>
</comment>
<dbReference type="EC" id="4.1.1.11" evidence="9"/>
<evidence type="ECO:0000313" key="10">
    <source>
        <dbReference type="EMBL" id="GGY17372.1"/>
    </source>
</evidence>
<keyword evidence="1 9" id="KW-0963">Cytoplasm</keyword>
<comment type="caution">
    <text evidence="10">The sequence shown here is derived from an EMBL/GenBank/DDBJ whole genome shotgun (WGS) entry which is preliminary data.</text>
</comment>
<feature type="binding site" evidence="9">
    <location>
        <position position="66"/>
    </location>
    <ligand>
        <name>substrate</name>
    </ligand>
</feature>
<dbReference type="SUPFAM" id="SSF50692">
    <property type="entry name" value="ADC-like"/>
    <property type="match status" value="1"/>
</dbReference>
<keyword evidence="3 9" id="KW-0210">Decarboxylase</keyword>
<dbReference type="InterPro" id="IPR009010">
    <property type="entry name" value="Asp_de-COase-like_dom_sf"/>
</dbReference>
<evidence type="ECO:0000313" key="11">
    <source>
        <dbReference type="Proteomes" id="UP000621898"/>
    </source>
</evidence>
<keyword evidence="6 9" id="KW-0456">Lyase</keyword>
<keyword evidence="7 9" id="KW-0704">Schiff base</keyword>
<accession>A0ABQ2ZIU7</accession>
<keyword evidence="2 9" id="KW-0566">Pantothenate biosynthesis</keyword>
<keyword evidence="11" id="KW-1185">Reference proteome</keyword>
<evidence type="ECO:0000256" key="9">
    <source>
        <dbReference type="HAMAP-Rule" id="MF_00446"/>
    </source>
</evidence>
<evidence type="ECO:0000256" key="6">
    <source>
        <dbReference type="ARBA" id="ARBA00023239"/>
    </source>
</evidence>
<comment type="subcellular location">
    <subcellularLocation>
        <location evidence="9">Cytoplasm</location>
    </subcellularLocation>
</comment>
<evidence type="ECO:0000256" key="5">
    <source>
        <dbReference type="ARBA" id="ARBA00023145"/>
    </source>
</evidence>
<evidence type="ECO:0000256" key="2">
    <source>
        <dbReference type="ARBA" id="ARBA00022655"/>
    </source>
</evidence>
<keyword evidence="4 9" id="KW-0068">Autocatalytic cleavage</keyword>
<reference evidence="11" key="1">
    <citation type="journal article" date="2019" name="Int. J. Syst. Evol. Microbiol.">
        <title>The Global Catalogue of Microorganisms (GCM) 10K type strain sequencing project: providing services to taxonomists for standard genome sequencing and annotation.</title>
        <authorList>
            <consortium name="The Broad Institute Genomics Platform"/>
            <consortium name="The Broad Institute Genome Sequencing Center for Infectious Disease"/>
            <person name="Wu L."/>
            <person name="Ma J."/>
        </authorList>
    </citation>
    <scope>NUCLEOTIDE SEQUENCE [LARGE SCALE GENOMIC DNA]</scope>
    <source>
        <strain evidence="11">KCTC 22232</strain>
    </source>
</reference>
<dbReference type="EMBL" id="BMXT01000001">
    <property type="protein sequence ID" value="GGY17372.1"/>
    <property type="molecule type" value="Genomic_DNA"/>
</dbReference>
<keyword evidence="8 9" id="KW-0670">Pyruvate</keyword>
<comment type="cofactor">
    <cofactor evidence="9">
        <name>pyruvate</name>
        <dbReference type="ChEBI" id="CHEBI:15361"/>
    </cofactor>
    <text evidence="9">Binds 1 pyruvoyl group covalently per subunit.</text>
</comment>
<feature type="modified residue" description="Pyruvic acid (Ser)" evidence="9">
    <location>
        <position position="34"/>
    </location>
</feature>
<sequence>MQNPAGQNVMHLNMLKAKIHRATVTHAELHYEGSIAIDGLLLDASGIREYEQIHAWNVNSGQRFVTYALRAEEGSGIISVNGSAARSAQAGDIIIIAAFVQLNEAELEHYQPVLVYADAKNGISHTNRSIPKQMAAA</sequence>
<evidence type="ECO:0000256" key="1">
    <source>
        <dbReference type="ARBA" id="ARBA00022490"/>
    </source>
</evidence>
<keyword evidence="5 9" id="KW-0865">Zymogen</keyword>
<feature type="chain" id="PRO_5044905626" description="Aspartate 1-decarboxylase beta chain" evidence="9">
    <location>
        <begin position="1"/>
        <end position="33"/>
    </location>
</feature>
<dbReference type="Gene3D" id="2.40.40.20">
    <property type="match status" value="1"/>
</dbReference>
<dbReference type="PANTHER" id="PTHR21012:SF0">
    <property type="entry name" value="ASPARTATE 1-DECARBOXYLASE"/>
    <property type="match status" value="1"/>
</dbReference>
<dbReference type="HAMAP" id="MF_00446">
    <property type="entry name" value="PanD"/>
    <property type="match status" value="1"/>
</dbReference>
<dbReference type="InterPro" id="IPR003190">
    <property type="entry name" value="Asp_decarbox"/>
</dbReference>
<proteinExistence type="inferred from homology"/>
<protein>
    <recommendedName>
        <fullName evidence="9">Aspartate 1-decarboxylase</fullName>
        <ecNumber evidence="9">4.1.1.11</ecNumber>
    </recommendedName>
    <alternativeName>
        <fullName evidence="9">Aspartate alpha-decarboxylase</fullName>
    </alternativeName>
    <component>
        <recommendedName>
            <fullName evidence="9">Aspartate 1-decarboxylase beta chain</fullName>
        </recommendedName>
    </component>
    <component>
        <recommendedName>
            <fullName evidence="9">Aspartate 1-decarboxylase alpha chain</fullName>
        </recommendedName>
    </component>
</protein>
<organism evidence="10 11">
    <name type="scientific">Rhodanobacter panaciterrae</name>
    <dbReference type="NCBI Taxonomy" id="490572"/>
    <lineage>
        <taxon>Bacteria</taxon>
        <taxon>Pseudomonadati</taxon>
        <taxon>Pseudomonadota</taxon>
        <taxon>Gammaproteobacteria</taxon>
        <taxon>Lysobacterales</taxon>
        <taxon>Rhodanobacteraceae</taxon>
        <taxon>Rhodanobacter</taxon>
    </lineage>
</organism>
<dbReference type="CDD" id="cd06919">
    <property type="entry name" value="Asp_decarbox"/>
    <property type="match status" value="1"/>
</dbReference>
<feature type="chain" id="PRO_5044905628" description="Aspartate 1-decarboxylase alpha chain" evidence="9">
    <location>
        <begin position="34"/>
        <end position="137"/>
    </location>
</feature>
<evidence type="ECO:0000256" key="8">
    <source>
        <dbReference type="ARBA" id="ARBA00023317"/>
    </source>
</evidence>
<gene>
    <name evidence="9 10" type="primary">panD</name>
    <name evidence="10" type="ORF">GCM10008098_06250</name>
</gene>
<feature type="active site" description="Proton donor" evidence="9">
    <location>
        <position position="67"/>
    </location>
</feature>
<feature type="active site" description="Schiff-base intermediate with substrate; via pyruvic acid" evidence="9">
    <location>
        <position position="34"/>
    </location>
</feature>
<evidence type="ECO:0000256" key="3">
    <source>
        <dbReference type="ARBA" id="ARBA00022793"/>
    </source>
</evidence>